<sequence>MKKFYSVLIIGCLTAGLMGCGKQSPEDATNGFLKSFRDGDFKEASTFVTGNINDIGNNDSKDDKELSEKMLKSISKKYDFTDVKELSTSGDKAKVSAKITSADVGTAMTEALAKVMPIAFASAFDESSKKSDKAIENLMVKTVTKNLEDKDVQTVTRTVKLNLKKNKDGDYKLVSDKQLEEAVFANMKDINDLFDEKSTDAATSDDASNDDEAPKQSSKVLTNIVENKKYTINPINLNIEQVALKHTSNVPEDEQENISFVSEKEIGSDFNYLYIKYLAENTSDKDYNFTAIKEAVVFADGKQERLDAEAGTDFIDYDEDNDGVFYGKVNKEGEVGLVIDSDPEKIDKVRLILGSTMEDNDEYETTTDEQTVEFMVKH</sequence>
<dbReference type="PROSITE" id="PS51257">
    <property type="entry name" value="PROKAR_LIPOPROTEIN"/>
    <property type="match status" value="1"/>
</dbReference>
<gene>
    <name evidence="2" type="ORF">QYB97_13560</name>
</gene>
<dbReference type="Proteomes" id="UP001172721">
    <property type="component" value="Unassembled WGS sequence"/>
</dbReference>
<evidence type="ECO:0000313" key="2">
    <source>
        <dbReference type="EMBL" id="MDN4525506.1"/>
    </source>
</evidence>
<name>A0ABT8HXL1_9BACL</name>
<reference evidence="2" key="1">
    <citation type="submission" date="2023-07" db="EMBL/GenBank/DDBJ databases">
        <title>Fictibacillus sp. isolated from freshwater pond.</title>
        <authorList>
            <person name="Kirdat K."/>
            <person name="Bhat A."/>
            <person name="Mourya A."/>
            <person name="Yadav A."/>
        </authorList>
    </citation>
    <scope>NUCLEOTIDE SEQUENCE</scope>
    <source>
        <strain evidence="2">NE201</strain>
    </source>
</reference>
<organism evidence="2 3">
    <name type="scientific">Fictibacillus fluitans</name>
    <dbReference type="NCBI Taxonomy" id="3058422"/>
    <lineage>
        <taxon>Bacteria</taxon>
        <taxon>Bacillati</taxon>
        <taxon>Bacillota</taxon>
        <taxon>Bacilli</taxon>
        <taxon>Bacillales</taxon>
        <taxon>Fictibacillaceae</taxon>
        <taxon>Fictibacillus</taxon>
    </lineage>
</organism>
<feature type="region of interest" description="Disordered" evidence="1">
    <location>
        <begin position="199"/>
        <end position="218"/>
    </location>
</feature>
<dbReference type="EMBL" id="JAUHTR010000006">
    <property type="protein sequence ID" value="MDN4525506.1"/>
    <property type="molecule type" value="Genomic_DNA"/>
</dbReference>
<evidence type="ECO:0008006" key="4">
    <source>
        <dbReference type="Google" id="ProtNLM"/>
    </source>
</evidence>
<evidence type="ECO:0000313" key="3">
    <source>
        <dbReference type="Proteomes" id="UP001172721"/>
    </source>
</evidence>
<proteinExistence type="predicted"/>
<protein>
    <recommendedName>
        <fullName evidence="4">DUF5105 domain-containing protein</fullName>
    </recommendedName>
</protein>
<keyword evidence="3" id="KW-1185">Reference proteome</keyword>
<accession>A0ABT8HXL1</accession>
<comment type="caution">
    <text evidence="2">The sequence shown here is derived from an EMBL/GenBank/DDBJ whole genome shotgun (WGS) entry which is preliminary data.</text>
</comment>
<dbReference type="RefSeq" id="WP_301166534.1">
    <property type="nucleotide sequence ID" value="NZ_JAUHTR010000006.1"/>
</dbReference>
<evidence type="ECO:0000256" key="1">
    <source>
        <dbReference type="SAM" id="MobiDB-lite"/>
    </source>
</evidence>